<protein>
    <submittedName>
        <fullName evidence="1">DNA-binding protein</fullName>
    </submittedName>
</protein>
<proteinExistence type="predicted"/>
<dbReference type="AlphaFoldDB" id="A0A963YV39"/>
<sequence length="88" mass="9800">MHIVENIEMEKTVVIPANPDARLTRDEAAKFLTDLGFQTKPATLATIATRGGGPTFQHFGKRPLYRREDLLAWAHSKLSAPKHNTSCN</sequence>
<dbReference type="EMBL" id="JAESVB010000015">
    <property type="protein sequence ID" value="MCB8877603.1"/>
    <property type="molecule type" value="Genomic_DNA"/>
</dbReference>
<keyword evidence="1" id="KW-0238">DNA-binding</keyword>
<dbReference type="Proteomes" id="UP000708298">
    <property type="component" value="Unassembled WGS sequence"/>
</dbReference>
<evidence type="ECO:0000313" key="1">
    <source>
        <dbReference type="EMBL" id="MCB8877603.1"/>
    </source>
</evidence>
<evidence type="ECO:0000313" key="2">
    <source>
        <dbReference type="Proteomes" id="UP000708298"/>
    </source>
</evidence>
<accession>A0A963YV39</accession>
<gene>
    <name evidence="1" type="ORF">ASILVAE211_20580</name>
</gene>
<reference evidence="1" key="1">
    <citation type="journal article" date="2021" name="Microorganisms">
        <title>Acidisoma silvae sp. nov. and Acidisomacellulosilytica sp. nov., Two Acidophilic Bacteria Isolated from Decaying Wood, Hydrolyzing Cellulose and Producing Poly-3-hydroxybutyrate.</title>
        <authorList>
            <person name="Mieszkin S."/>
            <person name="Pouder E."/>
            <person name="Uroz S."/>
            <person name="Simon-Colin C."/>
            <person name="Alain K."/>
        </authorList>
    </citation>
    <scope>NUCLEOTIDE SEQUENCE</scope>
    <source>
        <strain evidence="1">HW T2.11</strain>
    </source>
</reference>
<dbReference type="GO" id="GO:0003677">
    <property type="term" value="F:DNA binding"/>
    <property type="evidence" value="ECO:0007669"/>
    <property type="project" value="UniProtKB-KW"/>
</dbReference>
<reference evidence="1" key="2">
    <citation type="submission" date="2021-01" db="EMBL/GenBank/DDBJ databases">
        <authorList>
            <person name="Mieszkin S."/>
            <person name="Pouder E."/>
            <person name="Alain K."/>
        </authorList>
    </citation>
    <scope>NUCLEOTIDE SEQUENCE</scope>
    <source>
        <strain evidence="1">HW T2.11</strain>
    </source>
</reference>
<name>A0A963YV39_9PROT</name>
<organism evidence="1 2">
    <name type="scientific">Acidisoma silvae</name>
    <dbReference type="NCBI Taxonomy" id="2802396"/>
    <lineage>
        <taxon>Bacteria</taxon>
        <taxon>Pseudomonadati</taxon>
        <taxon>Pseudomonadota</taxon>
        <taxon>Alphaproteobacteria</taxon>
        <taxon>Acetobacterales</taxon>
        <taxon>Acidocellaceae</taxon>
        <taxon>Acidisoma</taxon>
    </lineage>
</organism>
<keyword evidence="2" id="KW-1185">Reference proteome</keyword>
<comment type="caution">
    <text evidence="1">The sequence shown here is derived from an EMBL/GenBank/DDBJ whole genome shotgun (WGS) entry which is preliminary data.</text>
</comment>
<dbReference type="RefSeq" id="WP_227323251.1">
    <property type="nucleotide sequence ID" value="NZ_JAESVB010000015.1"/>
</dbReference>